<organism evidence="6 7">
    <name type="scientific">Paenibacillus terricola</name>
    <dbReference type="NCBI Taxonomy" id="2763503"/>
    <lineage>
        <taxon>Bacteria</taxon>
        <taxon>Bacillati</taxon>
        <taxon>Bacillota</taxon>
        <taxon>Bacilli</taxon>
        <taxon>Bacillales</taxon>
        <taxon>Paenibacillaceae</taxon>
        <taxon>Paenibacillus</taxon>
    </lineage>
</organism>
<reference evidence="6 7" key="1">
    <citation type="submission" date="2020-09" db="EMBL/GenBank/DDBJ databases">
        <title>Paenibacillus sp. strain PR3 16S rRNA gene Genome sequencing and assembly.</title>
        <authorList>
            <person name="Kim J."/>
        </authorList>
    </citation>
    <scope>NUCLEOTIDE SEQUENCE [LARGE SCALE GENOMIC DNA]</scope>
    <source>
        <strain evidence="6 7">PR3</strain>
    </source>
</reference>
<evidence type="ECO:0000256" key="1">
    <source>
        <dbReference type="ARBA" id="ARBA00005695"/>
    </source>
</evidence>
<evidence type="ECO:0000313" key="7">
    <source>
        <dbReference type="Proteomes" id="UP000609346"/>
    </source>
</evidence>
<proteinExistence type="inferred from homology"/>
<feature type="region of interest" description="Disordered" evidence="4">
    <location>
        <begin position="27"/>
        <end position="62"/>
    </location>
</feature>
<dbReference type="CDD" id="cd08514">
    <property type="entry name" value="PBP2_AppA_like"/>
    <property type="match status" value="1"/>
</dbReference>
<evidence type="ECO:0000256" key="3">
    <source>
        <dbReference type="ARBA" id="ARBA00022729"/>
    </source>
</evidence>
<evidence type="ECO:0000313" key="6">
    <source>
        <dbReference type="EMBL" id="MBD3919793.1"/>
    </source>
</evidence>
<sequence length="583" mass="64593">MGDTVKKWLMLSLSVLLIGVMVAGCSKSSSNDNDVDKTDTPAQTEPTGDKSSDPATAVAEGMPTDGGTLTISSFSDIVSANPLFIQDTSSGDAAFFMFANLYDLDRQGNVTAEPWSLASEKPEISADGKTYTIKLKSTAKWSDGQPVTADDVVFTFNAIRDPKVASPGISQFDKVEAVEKVDDQTVRITLKQVYAPFQYVIASAIVPAHVLKDVKPEELLKHPYGTDPAKTVTNGPWKWTEWKQKQNLTLEADPNYWGPKPHIQKVIFKIYADQNTEVQALIKGDVDLTQAIPVTQVEAVKQKSDINVVLEPGPLYEYVGFNFKTDNFKDKFIPFSTPKSRQAIAYALNRQGMVDKVLKGTGKLMNAPFLPGSWADPGDAVVNYGYDAEQAKKLLAEDGWVAGKDGILVKDGHRFAFELQYNAGNSRREQVAAVMQQNLKDVGIEMTPKAVDFSAWVEQNLTPGKYEAVLLSWSLNNPDPDGESIFSSKYFPPNGQNSGWYKNEKLDKLWVDGYSTVDQNARKQIYAEVGKEISTDLPYVFMYQYGLPEGLGPKINYAKEDAPEPTLPYGYFFHINNWWVDSK</sequence>
<dbReference type="EMBL" id="JACXZA010000003">
    <property type="protein sequence ID" value="MBD3919793.1"/>
    <property type="molecule type" value="Genomic_DNA"/>
</dbReference>
<dbReference type="RefSeq" id="WP_191204534.1">
    <property type="nucleotide sequence ID" value="NZ_JACXZA010000003.1"/>
</dbReference>
<dbReference type="Proteomes" id="UP000609346">
    <property type="component" value="Unassembled WGS sequence"/>
</dbReference>
<dbReference type="InterPro" id="IPR000914">
    <property type="entry name" value="SBP_5_dom"/>
</dbReference>
<comment type="caution">
    <text evidence="6">The sequence shown here is derived from an EMBL/GenBank/DDBJ whole genome shotgun (WGS) entry which is preliminary data.</text>
</comment>
<name>A0ABR8MUZ4_9BACL</name>
<dbReference type="Gene3D" id="3.90.76.10">
    <property type="entry name" value="Dipeptide-binding Protein, Domain 1"/>
    <property type="match status" value="1"/>
</dbReference>
<evidence type="ECO:0000259" key="5">
    <source>
        <dbReference type="Pfam" id="PF00496"/>
    </source>
</evidence>
<dbReference type="InterPro" id="IPR030678">
    <property type="entry name" value="Peptide/Ni-bd"/>
</dbReference>
<keyword evidence="2" id="KW-0813">Transport</keyword>
<feature type="domain" description="Solute-binding protein family 5" evidence="5">
    <location>
        <begin position="117"/>
        <end position="482"/>
    </location>
</feature>
<dbReference type="Gene3D" id="3.40.190.10">
    <property type="entry name" value="Periplasmic binding protein-like II"/>
    <property type="match status" value="1"/>
</dbReference>
<evidence type="ECO:0000256" key="4">
    <source>
        <dbReference type="SAM" id="MobiDB-lite"/>
    </source>
</evidence>
<dbReference type="SUPFAM" id="SSF53850">
    <property type="entry name" value="Periplasmic binding protein-like II"/>
    <property type="match status" value="1"/>
</dbReference>
<dbReference type="PROSITE" id="PS51257">
    <property type="entry name" value="PROKAR_LIPOPROTEIN"/>
    <property type="match status" value="1"/>
</dbReference>
<evidence type="ECO:0000256" key="2">
    <source>
        <dbReference type="ARBA" id="ARBA00022448"/>
    </source>
</evidence>
<accession>A0ABR8MUZ4</accession>
<dbReference type="PIRSF" id="PIRSF002741">
    <property type="entry name" value="MppA"/>
    <property type="match status" value="1"/>
</dbReference>
<keyword evidence="7" id="KW-1185">Reference proteome</keyword>
<dbReference type="Pfam" id="PF00496">
    <property type="entry name" value="SBP_bac_5"/>
    <property type="match status" value="1"/>
</dbReference>
<keyword evidence="3" id="KW-0732">Signal</keyword>
<dbReference type="PANTHER" id="PTHR30290">
    <property type="entry name" value="PERIPLASMIC BINDING COMPONENT OF ABC TRANSPORTER"/>
    <property type="match status" value="1"/>
</dbReference>
<protein>
    <submittedName>
        <fullName evidence="6">Peptide ABC transporter substrate-binding protein</fullName>
    </submittedName>
</protein>
<dbReference type="InterPro" id="IPR039424">
    <property type="entry name" value="SBP_5"/>
</dbReference>
<gene>
    <name evidence="6" type="ORF">H8B09_13600</name>
</gene>
<comment type="similarity">
    <text evidence="1">Belongs to the bacterial solute-binding protein 5 family.</text>
</comment>
<dbReference type="PANTHER" id="PTHR30290:SF9">
    <property type="entry name" value="OLIGOPEPTIDE-BINDING PROTEIN APPA"/>
    <property type="match status" value="1"/>
</dbReference>
<dbReference type="Gene3D" id="3.10.105.10">
    <property type="entry name" value="Dipeptide-binding Protein, Domain 3"/>
    <property type="match status" value="1"/>
</dbReference>